<dbReference type="EMBL" id="JAPNKE010000002">
    <property type="protein sequence ID" value="MCY1011338.1"/>
    <property type="molecule type" value="Genomic_DNA"/>
</dbReference>
<gene>
    <name evidence="3" type="ORF">OV079_38425</name>
</gene>
<accession>A0A9X3J2Q2</accession>
<feature type="compositionally biased region" description="Basic and acidic residues" evidence="1">
    <location>
        <begin position="78"/>
        <end position="93"/>
    </location>
</feature>
<keyword evidence="2" id="KW-1133">Transmembrane helix</keyword>
<dbReference type="Gene3D" id="3.30.1150.10">
    <property type="match status" value="1"/>
</dbReference>
<feature type="region of interest" description="Disordered" evidence="1">
    <location>
        <begin position="66"/>
        <end position="127"/>
    </location>
</feature>
<feature type="compositionally biased region" description="Pro residues" evidence="1">
    <location>
        <begin position="66"/>
        <end position="75"/>
    </location>
</feature>
<protein>
    <recommendedName>
        <fullName evidence="5">Energy transducer TonB</fullName>
    </recommendedName>
</protein>
<dbReference type="AlphaFoldDB" id="A0A9X3J2Q2"/>
<keyword evidence="2" id="KW-0472">Membrane</keyword>
<dbReference type="SUPFAM" id="SSF74653">
    <property type="entry name" value="TolA/TonB C-terminal domain"/>
    <property type="match status" value="1"/>
</dbReference>
<proteinExistence type="predicted"/>
<name>A0A9X3J2Q2_9BACT</name>
<evidence type="ECO:0000256" key="1">
    <source>
        <dbReference type="SAM" id="MobiDB-lite"/>
    </source>
</evidence>
<dbReference type="Proteomes" id="UP001150924">
    <property type="component" value="Unassembled WGS sequence"/>
</dbReference>
<keyword evidence="4" id="KW-1185">Reference proteome</keyword>
<organism evidence="3 4">
    <name type="scientific">Nannocystis pusilla</name>
    <dbReference type="NCBI Taxonomy" id="889268"/>
    <lineage>
        <taxon>Bacteria</taxon>
        <taxon>Pseudomonadati</taxon>
        <taxon>Myxococcota</taxon>
        <taxon>Polyangia</taxon>
        <taxon>Nannocystales</taxon>
        <taxon>Nannocystaceae</taxon>
        <taxon>Nannocystis</taxon>
    </lineage>
</organism>
<feature type="transmembrane region" description="Helical" evidence="2">
    <location>
        <begin position="20"/>
        <end position="41"/>
    </location>
</feature>
<keyword evidence="2" id="KW-0812">Transmembrane</keyword>
<dbReference type="RefSeq" id="WP_267774597.1">
    <property type="nucleotide sequence ID" value="NZ_JAPNKE010000002.1"/>
</dbReference>
<evidence type="ECO:0000313" key="4">
    <source>
        <dbReference type="Proteomes" id="UP001150924"/>
    </source>
</evidence>
<comment type="caution">
    <text evidence="3">The sequence shown here is derived from an EMBL/GenBank/DDBJ whole genome shotgun (WGS) entry which is preliminary data.</text>
</comment>
<evidence type="ECO:0008006" key="5">
    <source>
        <dbReference type="Google" id="ProtNLM"/>
    </source>
</evidence>
<reference evidence="3" key="1">
    <citation type="submission" date="2022-11" db="EMBL/GenBank/DDBJ databases">
        <title>Minimal conservation of predation-associated metabolite biosynthetic gene clusters underscores biosynthetic potential of Myxococcota including descriptions for ten novel species: Archangium lansinium sp. nov., Myxococcus landrumus sp. nov., Nannocystis bai.</title>
        <authorList>
            <person name="Ahearne A."/>
            <person name="Stevens C."/>
            <person name="Phillips K."/>
        </authorList>
    </citation>
    <scope>NUCLEOTIDE SEQUENCE</scope>
    <source>
        <strain evidence="3">Na p29</strain>
    </source>
</reference>
<evidence type="ECO:0000256" key="2">
    <source>
        <dbReference type="SAM" id="Phobius"/>
    </source>
</evidence>
<sequence>MFEHYLDQHAPDRRRRLRLLVAAHLAALSTVGALGFTWLMGKLQIAQVAPPNASFVLVQMSLDTPLPPPPLPPAPARTEPEDKVVPEEPKPDDEPPEDFTELLPPPKPRPGPVGNGAPTATGTAPIGVPGVRTGIPGVTGLPPGFNAPTLAAPRQPKSEQRAPVPLAVVRAQGVYTPNPDQQRLAATRAGMFDKRPGENETSFCVDATGRTTEIRTLKAFPGDPGVDEVIRSTIKTWRFRPFMVEGKAVKTCTSQVFRITFK</sequence>
<evidence type="ECO:0000313" key="3">
    <source>
        <dbReference type="EMBL" id="MCY1011338.1"/>
    </source>
</evidence>